<evidence type="ECO:0008006" key="3">
    <source>
        <dbReference type="Google" id="ProtNLM"/>
    </source>
</evidence>
<protein>
    <recommendedName>
        <fullName evidence="3">Phosphoribosyltransferase domain-containing protein</fullName>
    </recommendedName>
</protein>
<comment type="caution">
    <text evidence="1">The sequence shown here is derived from an EMBL/GenBank/DDBJ whole genome shotgun (WGS) entry which is preliminary data.</text>
</comment>
<organism evidence="1 2">
    <name type="scientific">Candidatus Gottesmanbacteria bacterium RIFCSPLOWO2_01_FULL_43_11b</name>
    <dbReference type="NCBI Taxonomy" id="1798392"/>
    <lineage>
        <taxon>Bacteria</taxon>
        <taxon>Candidatus Gottesmaniibacteriota</taxon>
    </lineage>
</organism>
<dbReference type="Proteomes" id="UP000178759">
    <property type="component" value="Unassembled WGS sequence"/>
</dbReference>
<sequence>MPIPYFERVHDMIIGKPDVYGKEDIILFEGKRWLPIKLGGRRFGLPLVNVGDNQSKAIAFFIPDPNINYELALASSKEMAGLLEKMKPRIVIKEPSTKSGLFIDTAIAILHKKPQKVIQLIGGESADEVKHITGDVAVAYVPVTRLATGKAKYVGIMPEDRRAIAKLTPDGYGLTIAEDVYSTGATVRATAELLGIEHFYIATIARESEFDSSYPPPLAKNMRAILYLPEILGFEANELYSIADRISIPPAIVFN</sequence>
<gene>
    <name evidence="1" type="ORF">A3A79_00260</name>
</gene>
<proteinExistence type="predicted"/>
<reference evidence="1 2" key="1">
    <citation type="journal article" date="2016" name="Nat. Commun.">
        <title>Thousands of microbial genomes shed light on interconnected biogeochemical processes in an aquifer system.</title>
        <authorList>
            <person name="Anantharaman K."/>
            <person name="Brown C.T."/>
            <person name="Hug L.A."/>
            <person name="Sharon I."/>
            <person name="Castelle C.J."/>
            <person name="Probst A.J."/>
            <person name="Thomas B.C."/>
            <person name="Singh A."/>
            <person name="Wilkins M.J."/>
            <person name="Karaoz U."/>
            <person name="Brodie E.L."/>
            <person name="Williams K.H."/>
            <person name="Hubbard S.S."/>
            <person name="Banfield J.F."/>
        </authorList>
    </citation>
    <scope>NUCLEOTIDE SEQUENCE [LARGE SCALE GENOMIC DNA]</scope>
</reference>
<accession>A0A1F6AFU9</accession>
<evidence type="ECO:0000313" key="2">
    <source>
        <dbReference type="Proteomes" id="UP000178759"/>
    </source>
</evidence>
<dbReference type="EMBL" id="MFJV01000001">
    <property type="protein sequence ID" value="OGG23630.1"/>
    <property type="molecule type" value="Genomic_DNA"/>
</dbReference>
<name>A0A1F6AFU9_9BACT</name>
<dbReference type="STRING" id="1798392.A3A79_00260"/>
<dbReference type="AlphaFoldDB" id="A0A1F6AFU9"/>
<evidence type="ECO:0000313" key="1">
    <source>
        <dbReference type="EMBL" id="OGG23630.1"/>
    </source>
</evidence>